<protein>
    <submittedName>
        <fullName evidence="7">Site-specific tyrosine recombinase</fullName>
    </submittedName>
</protein>
<dbReference type="Pfam" id="PF13495">
    <property type="entry name" value="Phage_int_SAM_4"/>
    <property type="match status" value="1"/>
</dbReference>
<dbReference type="GO" id="GO:0006310">
    <property type="term" value="P:DNA recombination"/>
    <property type="evidence" value="ECO:0007669"/>
    <property type="project" value="UniProtKB-KW"/>
</dbReference>
<dbReference type="InterPro" id="IPR050090">
    <property type="entry name" value="Tyrosine_recombinase_XerCD"/>
</dbReference>
<keyword evidence="2" id="KW-0229">DNA integration</keyword>
<dbReference type="InterPro" id="IPR013762">
    <property type="entry name" value="Integrase-like_cat_sf"/>
</dbReference>
<dbReference type="PROSITE" id="PS51898">
    <property type="entry name" value="TYR_RECOMBINASE"/>
    <property type="match status" value="1"/>
</dbReference>
<dbReference type="SUPFAM" id="SSF56349">
    <property type="entry name" value="DNA breaking-rejoining enzymes"/>
    <property type="match status" value="1"/>
</dbReference>
<dbReference type="Gene3D" id="1.10.443.10">
    <property type="entry name" value="Intergrase catalytic core"/>
    <property type="match status" value="1"/>
</dbReference>
<dbReference type="InterPro" id="IPR044068">
    <property type="entry name" value="CB"/>
</dbReference>
<dbReference type="PANTHER" id="PTHR30349">
    <property type="entry name" value="PHAGE INTEGRASE-RELATED"/>
    <property type="match status" value="1"/>
</dbReference>
<evidence type="ECO:0000256" key="3">
    <source>
        <dbReference type="ARBA" id="ARBA00023125"/>
    </source>
</evidence>
<feature type="domain" description="Core-binding (CB)" evidence="6">
    <location>
        <begin position="7"/>
        <end position="90"/>
    </location>
</feature>
<keyword evidence="3" id="KW-0238">DNA-binding</keyword>
<accession>A0A3B0VXW6</accession>
<dbReference type="GO" id="GO:0003677">
    <property type="term" value="F:DNA binding"/>
    <property type="evidence" value="ECO:0007669"/>
    <property type="project" value="UniProtKB-KW"/>
</dbReference>
<evidence type="ECO:0000256" key="4">
    <source>
        <dbReference type="ARBA" id="ARBA00023172"/>
    </source>
</evidence>
<name>A0A3B0VXW6_9ZZZZ</name>
<evidence type="ECO:0000259" key="5">
    <source>
        <dbReference type="PROSITE" id="PS51898"/>
    </source>
</evidence>
<evidence type="ECO:0000259" key="6">
    <source>
        <dbReference type="PROSITE" id="PS51900"/>
    </source>
</evidence>
<reference evidence="7" key="1">
    <citation type="submission" date="2018-06" db="EMBL/GenBank/DDBJ databases">
        <authorList>
            <person name="Zhirakovskaya E."/>
        </authorList>
    </citation>
    <scope>NUCLEOTIDE SEQUENCE</scope>
</reference>
<dbReference type="EMBL" id="UOEW01000323">
    <property type="protein sequence ID" value="VAW41769.1"/>
    <property type="molecule type" value="Genomic_DNA"/>
</dbReference>
<feature type="non-terminal residue" evidence="7">
    <location>
        <position position="1"/>
    </location>
</feature>
<feature type="domain" description="Tyr recombinase" evidence="5">
    <location>
        <begin position="107"/>
        <end position="241"/>
    </location>
</feature>
<dbReference type="AlphaFoldDB" id="A0A3B0VXW6"/>
<evidence type="ECO:0000256" key="1">
    <source>
        <dbReference type="ARBA" id="ARBA00008857"/>
    </source>
</evidence>
<evidence type="ECO:0000256" key="2">
    <source>
        <dbReference type="ARBA" id="ARBA00022908"/>
    </source>
</evidence>
<dbReference type="PROSITE" id="PS51900">
    <property type="entry name" value="CB"/>
    <property type="match status" value="1"/>
</dbReference>
<dbReference type="InterPro" id="IPR002104">
    <property type="entry name" value="Integrase_catalytic"/>
</dbReference>
<dbReference type="Gene3D" id="1.10.150.130">
    <property type="match status" value="1"/>
</dbReference>
<dbReference type="InterPro" id="IPR011010">
    <property type="entry name" value="DNA_brk_join_enz"/>
</dbReference>
<dbReference type="PANTHER" id="PTHR30349:SF64">
    <property type="entry name" value="PROPHAGE INTEGRASE INTD-RELATED"/>
    <property type="match status" value="1"/>
</dbReference>
<dbReference type="InterPro" id="IPR004107">
    <property type="entry name" value="Integrase_SAM-like_N"/>
</dbReference>
<keyword evidence="4" id="KW-0233">DNA recombination</keyword>
<proteinExistence type="inferred from homology"/>
<sequence>TMKIKTPTDSKFKKYYSLMLKHLRLKGLQPKTIEAYERAIKRIYSYFKGNIEDLSQDQMLDYFDQLLLSHSWSAVKLDLYGLRFFTMHVLNKPWIDVPLIKPPKTSRIPDIVTVKQAQLIFDSTTKLSYKVFFFTLYSMGLRLSEGLNLQVSDIDGDRMRAHIRNAKGNKDRIVPISDLALSVLRKFWLTHQNPVFIFPNRKRGLNKAYRATTPLDRGGVQLALRAVIKSIGLKKRSPLIA</sequence>
<gene>
    <name evidence="7" type="ORF">MNBD_GAMMA01-1449</name>
</gene>
<evidence type="ECO:0000313" key="7">
    <source>
        <dbReference type="EMBL" id="VAW41769.1"/>
    </source>
</evidence>
<dbReference type="Pfam" id="PF00589">
    <property type="entry name" value="Phage_integrase"/>
    <property type="match status" value="1"/>
</dbReference>
<organism evidence="7">
    <name type="scientific">hydrothermal vent metagenome</name>
    <dbReference type="NCBI Taxonomy" id="652676"/>
    <lineage>
        <taxon>unclassified sequences</taxon>
        <taxon>metagenomes</taxon>
        <taxon>ecological metagenomes</taxon>
    </lineage>
</organism>
<dbReference type="InterPro" id="IPR010998">
    <property type="entry name" value="Integrase_recombinase_N"/>
</dbReference>
<comment type="similarity">
    <text evidence="1">Belongs to the 'phage' integrase family.</text>
</comment>
<dbReference type="GO" id="GO:0015074">
    <property type="term" value="P:DNA integration"/>
    <property type="evidence" value="ECO:0007669"/>
    <property type="project" value="UniProtKB-KW"/>
</dbReference>